<evidence type="ECO:0000313" key="2">
    <source>
        <dbReference type="EMBL" id="MDA0163440.1"/>
    </source>
</evidence>
<dbReference type="RefSeq" id="WP_270042686.1">
    <property type="nucleotide sequence ID" value="NZ_JAPDOD010000025.1"/>
</dbReference>
<organism evidence="2 3">
    <name type="scientific">Solirubrobacter ginsenosidimutans</name>
    <dbReference type="NCBI Taxonomy" id="490573"/>
    <lineage>
        <taxon>Bacteria</taxon>
        <taxon>Bacillati</taxon>
        <taxon>Actinomycetota</taxon>
        <taxon>Thermoleophilia</taxon>
        <taxon>Solirubrobacterales</taxon>
        <taxon>Solirubrobacteraceae</taxon>
        <taxon>Solirubrobacter</taxon>
    </lineage>
</organism>
<dbReference type="Pfam" id="PF07883">
    <property type="entry name" value="Cupin_2"/>
    <property type="match status" value="1"/>
</dbReference>
<protein>
    <submittedName>
        <fullName evidence="2">Cupin domain-containing protein</fullName>
    </submittedName>
</protein>
<accession>A0A9X3S1J0</accession>
<name>A0A9X3S1J0_9ACTN</name>
<feature type="domain" description="Cupin type-2" evidence="1">
    <location>
        <begin position="28"/>
        <end position="91"/>
    </location>
</feature>
<dbReference type="EMBL" id="JAPDOD010000025">
    <property type="protein sequence ID" value="MDA0163440.1"/>
    <property type="molecule type" value="Genomic_DNA"/>
</dbReference>
<evidence type="ECO:0000259" key="1">
    <source>
        <dbReference type="Pfam" id="PF07883"/>
    </source>
</evidence>
<dbReference type="SUPFAM" id="SSF51182">
    <property type="entry name" value="RmlC-like cupins"/>
    <property type="match status" value="1"/>
</dbReference>
<dbReference type="PANTHER" id="PTHR36440:SF1">
    <property type="entry name" value="PUTATIVE (AFU_ORTHOLOGUE AFUA_8G07350)-RELATED"/>
    <property type="match status" value="1"/>
</dbReference>
<dbReference type="InterPro" id="IPR013096">
    <property type="entry name" value="Cupin_2"/>
</dbReference>
<dbReference type="PANTHER" id="PTHR36440">
    <property type="entry name" value="PUTATIVE (AFU_ORTHOLOGUE AFUA_8G07350)-RELATED"/>
    <property type="match status" value="1"/>
</dbReference>
<dbReference type="InterPro" id="IPR014710">
    <property type="entry name" value="RmlC-like_jellyroll"/>
</dbReference>
<comment type="caution">
    <text evidence="2">The sequence shown here is derived from an EMBL/GenBank/DDBJ whole genome shotgun (WGS) entry which is preliminary data.</text>
</comment>
<keyword evidence="3" id="KW-1185">Reference proteome</keyword>
<dbReference type="InterPro" id="IPR053146">
    <property type="entry name" value="QDO-like"/>
</dbReference>
<proteinExistence type="predicted"/>
<evidence type="ECO:0000313" key="3">
    <source>
        <dbReference type="Proteomes" id="UP001149140"/>
    </source>
</evidence>
<gene>
    <name evidence="2" type="ORF">OM076_24415</name>
</gene>
<dbReference type="AlphaFoldDB" id="A0A9X3S1J0"/>
<dbReference type="Proteomes" id="UP001149140">
    <property type="component" value="Unassembled WGS sequence"/>
</dbReference>
<dbReference type="InterPro" id="IPR011051">
    <property type="entry name" value="RmlC_Cupin_sf"/>
</dbReference>
<sequence length="155" mass="16566">MEQLWFIANLAEVLVDRDDFSLVRMHSPAADQPPLHVHAADDEGFYLLSGSLTLWVGEEEPVTLVPGQFALAPHGIPHTYRAGADGAVTLVTSTPGGFVAFLREAGRPASRPELPVLDGPPDVDRLARIAASHGITLLGPPGMLPRDLTAAVTYR</sequence>
<reference evidence="2" key="1">
    <citation type="submission" date="2022-10" db="EMBL/GenBank/DDBJ databases">
        <title>The WGS of Solirubrobacter ginsenosidimutans DSM 21036.</title>
        <authorList>
            <person name="Jiang Z."/>
        </authorList>
    </citation>
    <scope>NUCLEOTIDE SEQUENCE</scope>
    <source>
        <strain evidence="2">DSM 21036</strain>
    </source>
</reference>
<dbReference type="Gene3D" id="2.60.120.10">
    <property type="entry name" value="Jelly Rolls"/>
    <property type="match status" value="1"/>
</dbReference>